<dbReference type="EC" id="2.1.1.183" evidence="2"/>
<dbReference type="InterPro" id="IPR036047">
    <property type="entry name" value="F-box-like_dom_sf"/>
</dbReference>
<dbReference type="InterPro" id="IPR032675">
    <property type="entry name" value="LRR_dom_sf"/>
</dbReference>
<dbReference type="EMBL" id="JASEJX010000014">
    <property type="protein sequence ID" value="KAK4516387.1"/>
    <property type="molecule type" value="Genomic_DNA"/>
</dbReference>
<keyword evidence="2" id="KW-0808">Transferase</keyword>
<feature type="domain" description="F-box" evidence="1">
    <location>
        <begin position="6"/>
        <end position="40"/>
    </location>
</feature>
<evidence type="ECO:0000259" key="1">
    <source>
        <dbReference type="Pfam" id="PF12937"/>
    </source>
</evidence>
<dbReference type="Proteomes" id="UP001304243">
    <property type="component" value="Unassembled WGS sequence"/>
</dbReference>
<sequence length="672" mass="76257">MTDIIKHVPPEVWLNVFHQIGRAGKLCQSRLVCRQWSQLAEIAMFGEKLFVYGSRVAKLFAYLKEKPQKARLIKNLTMQAFPEKESAFIDLSRAAFTDNLEYLSTGSWSASESFYAALVEAAESLSTTEYKLKAMPNPAEENSKKFINALLTFRDTLQQLQISMECINENPVLNKLKVFKQLEDLSLNAEPLINVKGLDTVLRNCPFLSELKLAYPDSDENMTQSDPFTITWTVDSVEKVSSLQKVAIDMPHLDLVLYLIYKYPSIQRLICGSRVFYQEELSGRLLDAIKHIPQTFVGFNFATVQGVRPTIPAICGKSDTPVKMSVRICHFKGNIGFKAYMNVAEIEGQQELRIGVDGLAANNVQLGILDELCTMSDRCTIEHLCVDGLRSRWWDPDTGHQLISIYHVFETLPSLKTLSIFVERLEYKPIEADSRMKGKLEELDIENAAIDAGIFPQISQLYPKLYRLQLADCSIINADGQHQVDVFSITMPHTSLAFLSVDFTNVTYNGVDHAQVMRDKLISHHSCYLQVSLLSLEMTVYCKLEKGTAVFITYQDFELERKTNESVLFSVTCENVARIHVNAIADAQVDIATYVMQQLQASLDKLQLVSKLDTQNDSEREDLDMRLAVTEQKHDKYLATSASLNSKLEEVFGFQMKGNEIDNFLFAKRFFY</sequence>
<dbReference type="SUPFAM" id="SSF52047">
    <property type="entry name" value="RNI-like"/>
    <property type="match status" value="1"/>
</dbReference>
<protein>
    <submittedName>
        <fullName evidence="2">Dimethyladenosine transferase</fullName>
        <ecNumber evidence="2">2.1.1.183</ecNumber>
    </submittedName>
</protein>
<organism evidence="2 3">
    <name type="scientific">Mucor velutinosus</name>
    <dbReference type="NCBI Taxonomy" id="708070"/>
    <lineage>
        <taxon>Eukaryota</taxon>
        <taxon>Fungi</taxon>
        <taxon>Fungi incertae sedis</taxon>
        <taxon>Mucoromycota</taxon>
        <taxon>Mucoromycotina</taxon>
        <taxon>Mucoromycetes</taxon>
        <taxon>Mucorales</taxon>
        <taxon>Mucorineae</taxon>
        <taxon>Mucoraceae</taxon>
        <taxon>Mucor</taxon>
    </lineage>
</organism>
<evidence type="ECO:0000313" key="3">
    <source>
        <dbReference type="Proteomes" id="UP001304243"/>
    </source>
</evidence>
<dbReference type="AlphaFoldDB" id="A0AAN7DG64"/>
<keyword evidence="2" id="KW-0489">Methyltransferase</keyword>
<reference evidence="2 3" key="1">
    <citation type="submission" date="2022-11" db="EMBL/GenBank/DDBJ databases">
        <title>Mucor velutinosus strain NIH1002 WGS.</title>
        <authorList>
            <person name="Subramanian P."/>
            <person name="Mullikin J.C."/>
            <person name="Segre J.A."/>
            <person name="Zelazny A.M."/>
        </authorList>
    </citation>
    <scope>NUCLEOTIDE SEQUENCE [LARGE SCALE GENOMIC DNA]</scope>
    <source>
        <strain evidence="2 3">NIH1002</strain>
    </source>
</reference>
<dbReference type="GO" id="GO:0052909">
    <property type="term" value="F:18S rRNA (adenine(1779)-N(6)/adenine(1780)-N(6))-dimethyltransferase activity"/>
    <property type="evidence" value="ECO:0007669"/>
    <property type="project" value="UniProtKB-EC"/>
</dbReference>
<dbReference type="SUPFAM" id="SSF81383">
    <property type="entry name" value="F-box domain"/>
    <property type="match status" value="1"/>
</dbReference>
<dbReference type="Pfam" id="PF12937">
    <property type="entry name" value="F-box-like"/>
    <property type="match status" value="1"/>
</dbReference>
<dbReference type="Gene3D" id="1.20.1280.50">
    <property type="match status" value="1"/>
</dbReference>
<name>A0AAN7DG64_9FUNG</name>
<dbReference type="RefSeq" id="XP_064683053.1">
    <property type="nucleotide sequence ID" value="XM_064830551.1"/>
</dbReference>
<dbReference type="Gene3D" id="3.80.10.10">
    <property type="entry name" value="Ribonuclease Inhibitor"/>
    <property type="match status" value="1"/>
</dbReference>
<evidence type="ECO:0000313" key="2">
    <source>
        <dbReference type="EMBL" id="KAK4516387.1"/>
    </source>
</evidence>
<gene>
    <name evidence="2" type="primary">DIM1</name>
    <name evidence="2" type="ORF">ATC70_011358</name>
</gene>
<keyword evidence="3" id="KW-1185">Reference proteome</keyword>
<comment type="caution">
    <text evidence="2">The sequence shown here is derived from an EMBL/GenBank/DDBJ whole genome shotgun (WGS) entry which is preliminary data.</text>
</comment>
<proteinExistence type="predicted"/>
<dbReference type="GeneID" id="89955044"/>
<accession>A0AAN7DG64</accession>
<dbReference type="InterPro" id="IPR001810">
    <property type="entry name" value="F-box_dom"/>
</dbReference>